<dbReference type="GO" id="GO:0000340">
    <property type="term" value="F:RNA 7-methylguanosine cap binding"/>
    <property type="evidence" value="ECO:0007669"/>
    <property type="project" value="InterPro"/>
</dbReference>
<protein>
    <submittedName>
        <fullName evidence="4">Uncharacterized protein</fullName>
    </submittedName>
</protein>
<comment type="caution">
    <text evidence="4">The sequence shown here is derived from an EMBL/GenBank/DDBJ whole genome shotgun (WGS) entry which is preliminary data.</text>
</comment>
<feature type="region of interest" description="Disordered" evidence="1">
    <location>
        <begin position="223"/>
        <end position="311"/>
    </location>
</feature>
<sequence>MFAISFDTSSSTYRPSYINSPASSPLSRKQDPRPFSLHNPRSWSGSPSMAFNTGGAHALGAPSTEYASISLDTEMLDEDEVMAMGETSEPADFTLETPVDTEPAPENVISNKVHLRGLDSMSSDDVKNWIAGHFPEPAVDKLEWIDDTSLNLVYKDEETALAALNALSTNIGRSSRPWELREANNSEAFPLARLDVRLAFVTDKKERGARERSRYYLFHPEEDRVEQQEKKRREQEKERRERKEYRRRDYDERYRSESRGAEREWNDRRRSRSRYDEEDSRRREPLELFPNGGTAERRGGRRSRSRSPVELFPAKAKNASIELFPEATSNDGMELFPEKVKNASVELFPGRNENSGRRREASPSGQRNDTPPRTLFSIDDPVEMPKRGQSPQRQRRERERPRDTGRTIELFPDRTDKPRSLADRMDNPRGATRPSKHDDMNMGDSGLSIRGSAGGGISIRGAARGAGHSNAGIELLPDKASNSLFNRISEPTGGKRGARRQKAEDMFG</sequence>
<proteinExistence type="predicted"/>
<dbReference type="PANTHER" id="PTHR16291:SF0">
    <property type="entry name" value="NUCLEAR CAP-BINDING PROTEIN SUBUNIT 3"/>
    <property type="match status" value="1"/>
</dbReference>
<reference evidence="6 7" key="1">
    <citation type="submission" date="2019-06" db="EMBL/GenBank/DDBJ databases">
        <authorList>
            <person name="Palmer J.M."/>
        </authorList>
    </citation>
    <scope>NUCLEOTIDE SEQUENCE [LARGE SCALE GENOMIC DNA]</scope>
    <source>
        <strain evidence="4 6">TWF106</strain>
        <strain evidence="5 8">TWF191</strain>
        <strain evidence="3">TWF679</strain>
        <strain evidence="2 7">TWF788</strain>
    </source>
</reference>
<feature type="region of interest" description="Disordered" evidence="1">
    <location>
        <begin position="347"/>
        <end position="470"/>
    </location>
</feature>
<dbReference type="GO" id="GO:0005634">
    <property type="term" value="C:nucleus"/>
    <property type="evidence" value="ECO:0007669"/>
    <property type="project" value="TreeGrafter"/>
</dbReference>
<feature type="region of interest" description="Disordered" evidence="1">
    <location>
        <begin position="484"/>
        <end position="508"/>
    </location>
</feature>
<feature type="compositionally biased region" description="Polar residues" evidence="1">
    <location>
        <begin position="1"/>
        <end position="27"/>
    </location>
</feature>
<dbReference type="OrthoDB" id="422106at2759"/>
<evidence type="ECO:0000313" key="5">
    <source>
        <dbReference type="EMBL" id="KAF3231120.1"/>
    </source>
</evidence>
<dbReference type="EMBL" id="WIWT01000165">
    <property type="protein sequence ID" value="KAF3197401.1"/>
    <property type="molecule type" value="Genomic_DNA"/>
</dbReference>
<evidence type="ECO:0000313" key="3">
    <source>
        <dbReference type="EMBL" id="KAF3197401.1"/>
    </source>
</evidence>
<evidence type="ECO:0000313" key="6">
    <source>
        <dbReference type="Proteomes" id="UP000472727"/>
    </source>
</evidence>
<dbReference type="Proteomes" id="UP000479691">
    <property type="component" value="Unassembled WGS sequence"/>
</dbReference>
<evidence type="ECO:0000313" key="4">
    <source>
        <dbReference type="EMBL" id="KAF3216017.1"/>
    </source>
</evidence>
<dbReference type="EMBL" id="WIPF01000005">
    <property type="protein sequence ID" value="KAF3231120.1"/>
    <property type="molecule type" value="Genomic_DNA"/>
</dbReference>
<dbReference type="GO" id="GO:0003729">
    <property type="term" value="F:mRNA binding"/>
    <property type="evidence" value="ECO:0007669"/>
    <property type="project" value="InterPro"/>
</dbReference>
<feature type="compositionally biased region" description="Polar residues" evidence="1">
    <location>
        <begin position="39"/>
        <end position="51"/>
    </location>
</feature>
<dbReference type="InterPro" id="IPR019416">
    <property type="entry name" value="NCBP3"/>
</dbReference>
<evidence type="ECO:0000313" key="7">
    <source>
        <dbReference type="Proteomes" id="UP000479691"/>
    </source>
</evidence>
<organism evidence="4 6">
    <name type="scientific">Orbilia oligospora</name>
    <name type="common">Nematode-trapping fungus</name>
    <name type="synonym">Arthrobotrys oligospora</name>
    <dbReference type="NCBI Taxonomy" id="2813651"/>
    <lineage>
        <taxon>Eukaryota</taxon>
        <taxon>Fungi</taxon>
        <taxon>Dikarya</taxon>
        <taxon>Ascomycota</taxon>
        <taxon>Pezizomycotina</taxon>
        <taxon>Orbiliomycetes</taxon>
        <taxon>Orbiliales</taxon>
        <taxon>Orbiliaceae</taxon>
        <taxon>Orbilia</taxon>
    </lineage>
</organism>
<dbReference type="Proteomes" id="UP000472727">
    <property type="component" value="Unassembled WGS sequence"/>
</dbReference>
<gene>
    <name evidence="4" type="ORF">TWF106_008521</name>
    <name evidence="5" type="ORF">TWF191_007837</name>
    <name evidence="3" type="ORF">TWF679_003227</name>
    <name evidence="2" type="ORF">TWF788_003822</name>
</gene>
<dbReference type="EMBL" id="WIWS01000051">
    <property type="protein sequence ID" value="KAF3216017.1"/>
    <property type="molecule type" value="Genomic_DNA"/>
</dbReference>
<dbReference type="PANTHER" id="PTHR16291">
    <property type="entry name" value="NUCLEAR CAP-BINDING PROTEIN SUBUNIT 3"/>
    <property type="match status" value="1"/>
</dbReference>
<dbReference type="Pfam" id="PF10309">
    <property type="entry name" value="NCBP3"/>
    <property type="match status" value="1"/>
</dbReference>
<name>A0A6G1M751_ORBOL</name>
<feature type="region of interest" description="Disordered" evidence="1">
    <location>
        <begin position="1"/>
        <end position="56"/>
    </location>
</feature>
<evidence type="ECO:0000256" key="1">
    <source>
        <dbReference type="SAM" id="MobiDB-lite"/>
    </source>
</evidence>
<feature type="compositionally biased region" description="Basic and acidic residues" evidence="1">
    <location>
        <begin position="223"/>
        <end position="286"/>
    </location>
</feature>
<feature type="compositionally biased region" description="Basic and acidic residues" evidence="1">
    <location>
        <begin position="394"/>
        <end position="427"/>
    </location>
</feature>
<dbReference type="EMBL" id="JAABOE010000189">
    <property type="protein sequence ID" value="KAF3159289.1"/>
    <property type="molecule type" value="Genomic_DNA"/>
</dbReference>
<evidence type="ECO:0000313" key="8">
    <source>
        <dbReference type="Proteomes" id="UP000483672"/>
    </source>
</evidence>
<dbReference type="AlphaFoldDB" id="A0A6G1M751"/>
<dbReference type="Proteomes" id="UP000614610">
    <property type="component" value="Unassembled WGS sequence"/>
</dbReference>
<evidence type="ECO:0000313" key="2">
    <source>
        <dbReference type="EMBL" id="KAF3159289.1"/>
    </source>
</evidence>
<accession>A0A6G1M751</accession>
<dbReference type="Proteomes" id="UP000483672">
    <property type="component" value="Unassembled WGS sequence"/>
</dbReference>